<keyword evidence="2" id="KW-1185">Reference proteome</keyword>
<dbReference type="AlphaFoldDB" id="A0A1H6L0Z8"/>
<dbReference type="EMBL" id="LT629971">
    <property type="protein sequence ID" value="SEH81784.1"/>
    <property type="molecule type" value="Genomic_DNA"/>
</dbReference>
<name>A0A1H6L0Z8_MYCRU</name>
<dbReference type="Proteomes" id="UP000182915">
    <property type="component" value="Chromosome I"/>
</dbReference>
<dbReference type="RefSeq" id="WP_173839660.1">
    <property type="nucleotide sequence ID" value="NZ_LT629971.1"/>
</dbReference>
<protein>
    <submittedName>
        <fullName evidence="1">Uncharacterized protein</fullName>
    </submittedName>
</protein>
<evidence type="ECO:0000313" key="2">
    <source>
        <dbReference type="Proteomes" id="UP000182915"/>
    </source>
</evidence>
<evidence type="ECO:0000313" key="1">
    <source>
        <dbReference type="EMBL" id="SEH81784.1"/>
    </source>
</evidence>
<accession>A0A1H6L0Z8</accession>
<sequence>MTALQDWLSDPPMVPRSVKALICDVLRRQPPVEEVPEPEPQLLARGLERC</sequence>
<organism evidence="1 2">
    <name type="scientific">Mycolicibacterium rutilum</name>
    <name type="common">Mycobacterium rutilum</name>
    <dbReference type="NCBI Taxonomy" id="370526"/>
    <lineage>
        <taxon>Bacteria</taxon>
        <taxon>Bacillati</taxon>
        <taxon>Actinomycetota</taxon>
        <taxon>Actinomycetes</taxon>
        <taxon>Mycobacteriales</taxon>
        <taxon>Mycobacteriaceae</taxon>
        <taxon>Mycolicibacterium</taxon>
    </lineage>
</organism>
<dbReference type="STRING" id="370526.SAMN04489835_4497"/>
<gene>
    <name evidence="1" type="ORF">SAMN04489835_4497</name>
</gene>
<reference evidence="2" key="1">
    <citation type="submission" date="2016-10" db="EMBL/GenBank/DDBJ databases">
        <authorList>
            <person name="Varghese N."/>
            <person name="Submissions S."/>
        </authorList>
    </citation>
    <scope>NUCLEOTIDE SEQUENCE [LARGE SCALE GENOMIC DNA]</scope>
    <source>
        <strain evidence="2">DSM 45405</strain>
    </source>
</reference>
<proteinExistence type="predicted"/>